<accession>A0A6G0WXI9</accession>
<comment type="caution">
    <text evidence="1">The sequence shown here is derived from an EMBL/GenBank/DDBJ whole genome shotgun (WGS) entry which is preliminary data.</text>
</comment>
<protein>
    <recommendedName>
        <fullName evidence="3">Transmembrane protein 135 N-terminal domain-containing protein</fullName>
    </recommendedName>
</protein>
<dbReference type="AlphaFoldDB" id="A0A6G0WXI9"/>
<name>A0A6G0WXI9_9STRA</name>
<sequence>MQSSKEETVDDKSQPLRWLLNALKHAAPATCGSLLVGTALSSLRARQLKAPGDFFVAAGVGCGVFRILNYCEEPEDGNSKLAAALGSIVFFRLLTDGHKHIVLFYAVIEATLQYYAHHRVFPAIIEQAAGVAVTSRLMYTWVFHSDWLLPSHLCMLDAQSAMNRNHLALLRKNISLPSNNAVPRCEWLHPNSSCTDFAMHSVQAVCKRSIKVFVPLQGLSVAWTLATKKRIDVQKTLVDFTRSVAFLTGNYCFPYIASCLLPQANHQVMMSIASLTPFLAQYAEPPKRRMAILKAIAAYSLISVFYQVKSWMKGSNWSRARVVSVPTILYAGCMTYLLQMPHKQSHAIIYFLYGRSMREKSKDSSSQLAQHVN</sequence>
<keyword evidence="2" id="KW-1185">Reference proteome</keyword>
<dbReference type="VEuPathDB" id="FungiDB:AeMF1_010700"/>
<evidence type="ECO:0008006" key="3">
    <source>
        <dbReference type="Google" id="ProtNLM"/>
    </source>
</evidence>
<dbReference type="Proteomes" id="UP000481153">
    <property type="component" value="Unassembled WGS sequence"/>
</dbReference>
<evidence type="ECO:0000313" key="1">
    <source>
        <dbReference type="EMBL" id="KAF0732219.1"/>
    </source>
</evidence>
<gene>
    <name evidence="1" type="ORF">Ae201684_010664</name>
</gene>
<reference evidence="1 2" key="1">
    <citation type="submission" date="2019-07" db="EMBL/GenBank/DDBJ databases">
        <title>Genomics analysis of Aphanomyces spp. identifies a new class of oomycete effector associated with host adaptation.</title>
        <authorList>
            <person name="Gaulin E."/>
        </authorList>
    </citation>
    <scope>NUCLEOTIDE SEQUENCE [LARGE SCALE GENOMIC DNA]</scope>
    <source>
        <strain evidence="1 2">ATCC 201684</strain>
    </source>
</reference>
<dbReference type="EMBL" id="VJMJ01000136">
    <property type="protein sequence ID" value="KAF0732219.1"/>
    <property type="molecule type" value="Genomic_DNA"/>
</dbReference>
<organism evidence="1 2">
    <name type="scientific">Aphanomyces euteiches</name>
    <dbReference type="NCBI Taxonomy" id="100861"/>
    <lineage>
        <taxon>Eukaryota</taxon>
        <taxon>Sar</taxon>
        <taxon>Stramenopiles</taxon>
        <taxon>Oomycota</taxon>
        <taxon>Saprolegniomycetes</taxon>
        <taxon>Saprolegniales</taxon>
        <taxon>Verrucalvaceae</taxon>
        <taxon>Aphanomyces</taxon>
    </lineage>
</organism>
<evidence type="ECO:0000313" key="2">
    <source>
        <dbReference type="Proteomes" id="UP000481153"/>
    </source>
</evidence>
<proteinExistence type="predicted"/>